<dbReference type="SUPFAM" id="SSF159664">
    <property type="entry name" value="CobE/GbiG C-terminal domain-like"/>
    <property type="match status" value="1"/>
</dbReference>
<name>O29533_ARCFU</name>
<dbReference type="STRING" id="224325.AF_0725"/>
<dbReference type="EMBL" id="AE000782">
    <property type="protein sequence ID" value="AAB90517.1"/>
    <property type="molecule type" value="Genomic_DNA"/>
</dbReference>
<dbReference type="SMR" id="O29533"/>
<protein>
    <submittedName>
        <fullName evidence="3">Cobalamin biosynthesis precorrin methylase (CbiG)</fullName>
    </submittedName>
</protein>
<evidence type="ECO:0000259" key="2">
    <source>
        <dbReference type="Pfam" id="PF11760"/>
    </source>
</evidence>
<dbReference type="GO" id="GO:0009236">
    <property type="term" value="P:cobalamin biosynthetic process"/>
    <property type="evidence" value="ECO:0007669"/>
    <property type="project" value="InterPro"/>
</dbReference>
<reference evidence="3 4" key="1">
    <citation type="journal article" date="1997" name="Nature">
        <title>The complete genome sequence of the hyperthermophilic, sulphate-reducing archaeon Archaeoglobus fulgidus.</title>
        <authorList>
            <person name="Klenk H.P."/>
            <person name="Clayton R.A."/>
            <person name="Tomb J."/>
            <person name="White O."/>
            <person name="Nelson K.E."/>
            <person name="Ketchum K.A."/>
            <person name="Dodson R.J."/>
            <person name="Gwinn M."/>
            <person name="Hickey E.K."/>
            <person name="Peterson J.D."/>
            <person name="Richardson D.L."/>
            <person name="Kerlavage A.R."/>
            <person name="Graham D.E."/>
            <person name="Kyrpides N.C."/>
            <person name="Fleischmann R.D."/>
            <person name="Quackenbush J."/>
            <person name="Lee N.H."/>
            <person name="Sutton G.G."/>
            <person name="Gill S."/>
            <person name="Kirkness E.F."/>
            <person name="Dougherty B.A."/>
            <person name="McKenney K."/>
            <person name="Adams M.D."/>
            <person name="Loftus B."/>
            <person name="Peterson S."/>
            <person name="Reich C.I."/>
            <person name="McNeil L.K."/>
            <person name="Badger J.H."/>
            <person name="Glodek A."/>
            <person name="Zhou L."/>
            <person name="Overbeek R."/>
            <person name="Gocayne J.D."/>
            <person name="Weidman J.F."/>
            <person name="McDonald L."/>
            <person name="Utterback T."/>
            <person name="Cotton M.D."/>
            <person name="Spriggs T."/>
            <person name="Artiach P."/>
            <person name="Kaine B.P."/>
            <person name="Sykes S.M."/>
            <person name="Sadow P.W."/>
            <person name="D'Andrea K.P."/>
            <person name="Bowman C."/>
            <person name="Fujii C."/>
            <person name="Garland S.A."/>
            <person name="Mason T.M."/>
            <person name="Olsen G.J."/>
            <person name="Fraser C.M."/>
            <person name="Smith H.O."/>
            <person name="Woese C.R."/>
            <person name="Venter J.C."/>
        </authorList>
    </citation>
    <scope>NUCLEOTIDE SEQUENCE [LARGE SCALE GENOMIC DNA]</scope>
    <source>
        <strain evidence="4">ATCC 49558 / DSM 4304 / JCM 9628 / NBRC 100126 / VC-16</strain>
    </source>
</reference>
<dbReference type="PIR" id="E69340">
    <property type="entry name" value="E69340"/>
</dbReference>
<dbReference type="InterPro" id="IPR002750">
    <property type="entry name" value="CobE/GbiG_C"/>
</dbReference>
<dbReference type="InterPro" id="IPR021744">
    <property type="entry name" value="CbiG_N"/>
</dbReference>
<keyword evidence="3" id="KW-0489">Methyltransferase</keyword>
<dbReference type="InterPro" id="IPR036518">
    <property type="entry name" value="CobE/GbiG_C_sf"/>
</dbReference>
<dbReference type="GO" id="GO:0032259">
    <property type="term" value="P:methylation"/>
    <property type="evidence" value="ECO:0007669"/>
    <property type="project" value="UniProtKB-KW"/>
</dbReference>
<dbReference type="Pfam" id="PF01890">
    <property type="entry name" value="CbiG_C"/>
    <property type="match status" value="1"/>
</dbReference>
<dbReference type="SUPFAM" id="SSF159672">
    <property type="entry name" value="CbiG N-terminal domain-like"/>
    <property type="match status" value="1"/>
</dbReference>
<feature type="domain" description="Cobalamin synthesis G N-terminal" evidence="2">
    <location>
        <begin position="59"/>
        <end position="129"/>
    </location>
</feature>
<dbReference type="PaxDb" id="224325-AF_0725"/>
<keyword evidence="4" id="KW-1185">Reference proteome</keyword>
<dbReference type="Gene3D" id="3.40.50.11220">
    <property type="match status" value="1"/>
</dbReference>
<dbReference type="HOGENOM" id="CLU_028397_0_2_2"/>
<keyword evidence="3" id="KW-0808">Transferase</keyword>
<dbReference type="Pfam" id="PF11760">
    <property type="entry name" value="CbiG_N"/>
    <property type="match status" value="1"/>
</dbReference>
<feature type="domain" description="CobE/GbiG C-terminal" evidence="1">
    <location>
        <begin position="136"/>
        <end position="248"/>
    </location>
</feature>
<dbReference type="InterPro" id="IPR038029">
    <property type="entry name" value="GbiG_N_sf"/>
</dbReference>
<proteinExistence type="predicted"/>
<dbReference type="PANTHER" id="PTHR37477">
    <property type="entry name" value="COBALT-PRECORRIN-5A HYDROLASE"/>
    <property type="match status" value="1"/>
</dbReference>
<dbReference type="PANTHER" id="PTHR37477:SF1">
    <property type="entry name" value="COBALT-PRECORRIN-5A HYDROLASE"/>
    <property type="match status" value="1"/>
</dbReference>
<dbReference type="eggNOG" id="arCOG00651">
    <property type="taxonomic scope" value="Archaea"/>
</dbReference>
<dbReference type="EnsemblBacteria" id="AAB90517">
    <property type="protein sequence ID" value="AAB90517"/>
    <property type="gene ID" value="AF_0725"/>
</dbReference>
<dbReference type="KEGG" id="afu:AF_0725"/>
<sequence>MWERSLRDTMRGRTSTLKVAILCFEKDRPKLEALKEILGRSYEVEFVDYSKDVWDDVLQYDCIVAYLASGIVVRGICGRLRGKWKDPAVIVLDKPLKHAVVMLGGHHGGNEVAKKLEEAGLKAVITTAMEFTEGYSVGVGFRKNATADEILEAIAMALEEVGGRMEEIRVISTVDAKRDSAIVEVANRLKRPLIFVRAEEINSMDIRETKAVKIGVKNVAEACAIYASNSGELILPKRVYGGVTVAIAW</sequence>
<dbReference type="Gene3D" id="3.30.420.180">
    <property type="entry name" value="CobE/GbiG C-terminal domain"/>
    <property type="match status" value="1"/>
</dbReference>
<dbReference type="InterPro" id="IPR052553">
    <property type="entry name" value="CbiG_hydrolase"/>
</dbReference>
<evidence type="ECO:0000313" key="4">
    <source>
        <dbReference type="Proteomes" id="UP000002199"/>
    </source>
</evidence>
<evidence type="ECO:0000259" key="1">
    <source>
        <dbReference type="Pfam" id="PF01890"/>
    </source>
</evidence>
<accession>O29533</accession>
<organism evidence="3 4">
    <name type="scientific">Archaeoglobus fulgidus (strain ATCC 49558 / DSM 4304 / JCM 9628 / NBRC 100126 / VC-16)</name>
    <dbReference type="NCBI Taxonomy" id="224325"/>
    <lineage>
        <taxon>Archaea</taxon>
        <taxon>Methanobacteriati</taxon>
        <taxon>Methanobacteriota</taxon>
        <taxon>Archaeoglobi</taxon>
        <taxon>Archaeoglobales</taxon>
        <taxon>Archaeoglobaceae</taxon>
        <taxon>Archaeoglobus</taxon>
    </lineage>
</organism>
<evidence type="ECO:0000313" key="3">
    <source>
        <dbReference type="EMBL" id="AAB90517.1"/>
    </source>
</evidence>
<dbReference type="AlphaFoldDB" id="O29533"/>
<gene>
    <name evidence="3" type="ordered locus">AF_0725</name>
</gene>
<dbReference type="Proteomes" id="UP000002199">
    <property type="component" value="Chromosome"/>
</dbReference>
<dbReference type="GO" id="GO:0008168">
    <property type="term" value="F:methyltransferase activity"/>
    <property type="evidence" value="ECO:0007669"/>
    <property type="project" value="UniProtKB-KW"/>
</dbReference>